<sequence>MKEGILGNEGEEMENNDSKLGFWEAFDNVGGEGNEFGSQVNDERAHRRENIKRFDFDGEKSHDLLQRTTDVESRCPTTGGSEIQGLKVDVNLNLGLGDEPSSSTSTAIAMGRENCLGDTQNKRPKVHSFSLDWGTSFENEIHYFAPVHEEIGDKVVPGSTIAGDDAGKNSDSLKMGDSLEVRMDLTDDLLHMQLQLLGNIEARLSKVDQSFSSDITIEHGYDTRGMPKFEAHLQQLSTNMMPIKLKHWLKRLFGFIENN</sequence>
<proteinExistence type="predicted"/>
<accession>A0AAW2MBH3</accession>
<organism evidence="1">
    <name type="scientific">Sesamum angustifolium</name>
    <dbReference type="NCBI Taxonomy" id="2727405"/>
    <lineage>
        <taxon>Eukaryota</taxon>
        <taxon>Viridiplantae</taxon>
        <taxon>Streptophyta</taxon>
        <taxon>Embryophyta</taxon>
        <taxon>Tracheophyta</taxon>
        <taxon>Spermatophyta</taxon>
        <taxon>Magnoliopsida</taxon>
        <taxon>eudicotyledons</taxon>
        <taxon>Gunneridae</taxon>
        <taxon>Pentapetalae</taxon>
        <taxon>asterids</taxon>
        <taxon>lamiids</taxon>
        <taxon>Lamiales</taxon>
        <taxon>Pedaliaceae</taxon>
        <taxon>Sesamum</taxon>
    </lineage>
</organism>
<reference evidence="1" key="1">
    <citation type="submission" date="2020-06" db="EMBL/GenBank/DDBJ databases">
        <authorList>
            <person name="Li T."/>
            <person name="Hu X."/>
            <person name="Zhang T."/>
            <person name="Song X."/>
            <person name="Zhang H."/>
            <person name="Dai N."/>
            <person name="Sheng W."/>
            <person name="Hou X."/>
            <person name="Wei L."/>
        </authorList>
    </citation>
    <scope>NUCLEOTIDE SEQUENCE</scope>
    <source>
        <strain evidence="1">G01</strain>
        <tissue evidence="1">Leaf</tissue>
    </source>
</reference>
<dbReference type="EMBL" id="JACGWK010000011">
    <property type="protein sequence ID" value="KAL0327446.1"/>
    <property type="molecule type" value="Genomic_DNA"/>
</dbReference>
<name>A0AAW2MBH3_9LAMI</name>
<reference evidence="1" key="2">
    <citation type="journal article" date="2024" name="Plant">
        <title>Genomic evolution and insights into agronomic trait innovations of Sesamum species.</title>
        <authorList>
            <person name="Miao H."/>
            <person name="Wang L."/>
            <person name="Qu L."/>
            <person name="Liu H."/>
            <person name="Sun Y."/>
            <person name="Le M."/>
            <person name="Wang Q."/>
            <person name="Wei S."/>
            <person name="Zheng Y."/>
            <person name="Lin W."/>
            <person name="Duan Y."/>
            <person name="Cao H."/>
            <person name="Xiong S."/>
            <person name="Wang X."/>
            <person name="Wei L."/>
            <person name="Li C."/>
            <person name="Ma Q."/>
            <person name="Ju M."/>
            <person name="Zhao R."/>
            <person name="Li G."/>
            <person name="Mu C."/>
            <person name="Tian Q."/>
            <person name="Mei H."/>
            <person name="Zhang T."/>
            <person name="Gao T."/>
            <person name="Zhang H."/>
        </authorList>
    </citation>
    <scope>NUCLEOTIDE SEQUENCE</scope>
    <source>
        <strain evidence="1">G01</strain>
    </source>
</reference>
<protein>
    <submittedName>
        <fullName evidence="1">Uncharacterized protein</fullName>
    </submittedName>
</protein>
<dbReference type="AlphaFoldDB" id="A0AAW2MBH3"/>
<evidence type="ECO:0000313" key="1">
    <source>
        <dbReference type="EMBL" id="KAL0327446.1"/>
    </source>
</evidence>
<gene>
    <name evidence="1" type="ORF">Sangu_1822600</name>
</gene>
<comment type="caution">
    <text evidence="1">The sequence shown here is derived from an EMBL/GenBank/DDBJ whole genome shotgun (WGS) entry which is preliminary data.</text>
</comment>